<evidence type="ECO:0000313" key="2">
    <source>
        <dbReference type="Proteomes" id="UP000178636"/>
    </source>
</evidence>
<dbReference type="Proteomes" id="UP000178636">
    <property type="component" value="Unassembled WGS sequence"/>
</dbReference>
<protein>
    <recommendedName>
        <fullName evidence="3">Nudix hydrolase domain-containing protein</fullName>
    </recommendedName>
</protein>
<comment type="caution">
    <text evidence="1">The sequence shown here is derived from an EMBL/GenBank/DDBJ whole genome shotgun (WGS) entry which is preliminary data.</text>
</comment>
<proteinExistence type="predicted"/>
<name>A0A1G2DIE1_9BACT</name>
<reference evidence="1 2" key="1">
    <citation type="journal article" date="2016" name="Nat. Commun.">
        <title>Thousands of microbial genomes shed light on interconnected biogeochemical processes in an aquifer system.</title>
        <authorList>
            <person name="Anantharaman K."/>
            <person name="Brown C.T."/>
            <person name="Hug L.A."/>
            <person name="Sharon I."/>
            <person name="Castelle C.J."/>
            <person name="Probst A.J."/>
            <person name="Thomas B.C."/>
            <person name="Singh A."/>
            <person name="Wilkins M.J."/>
            <person name="Karaoz U."/>
            <person name="Brodie E.L."/>
            <person name="Williams K.H."/>
            <person name="Hubbard S.S."/>
            <person name="Banfield J.F."/>
        </authorList>
    </citation>
    <scope>NUCLEOTIDE SEQUENCE [LARGE SCALE GENOMIC DNA]</scope>
</reference>
<evidence type="ECO:0008006" key="3">
    <source>
        <dbReference type="Google" id="ProtNLM"/>
    </source>
</evidence>
<gene>
    <name evidence="1" type="ORF">A3C93_06035</name>
</gene>
<accession>A0A1G2DIE1</accession>
<dbReference type="AlphaFoldDB" id="A0A1G2DIE1"/>
<dbReference type="EMBL" id="MHLO01000016">
    <property type="protein sequence ID" value="OGZ12640.1"/>
    <property type="molecule type" value="Genomic_DNA"/>
</dbReference>
<organism evidence="1 2">
    <name type="scientific">Candidatus Lloydbacteria bacterium RIFCSPHIGHO2_02_FULL_54_17</name>
    <dbReference type="NCBI Taxonomy" id="1798664"/>
    <lineage>
        <taxon>Bacteria</taxon>
        <taxon>Candidatus Lloydiibacteriota</taxon>
    </lineage>
</organism>
<evidence type="ECO:0000313" key="1">
    <source>
        <dbReference type="EMBL" id="OGZ12640.1"/>
    </source>
</evidence>
<sequence>MASELIKKHLEELKSQKKFDEGMMENNVCSRGVSNHYWHLYSCGFEGSIVWNKAETKSIAWYSQEQIKKLSLEPIWAYWFRKRNII</sequence>